<evidence type="ECO:0000256" key="8">
    <source>
        <dbReference type="ARBA" id="ARBA00031125"/>
    </source>
</evidence>
<dbReference type="PANTHER" id="PTHR11902">
    <property type="entry name" value="ENOLASE"/>
    <property type="match status" value="1"/>
</dbReference>
<dbReference type="EMBL" id="GEZM01061503">
    <property type="protein sequence ID" value="JAV70427.1"/>
    <property type="molecule type" value="Transcribed_RNA"/>
</dbReference>
<evidence type="ECO:0000259" key="12">
    <source>
        <dbReference type="SMART" id="SM01193"/>
    </source>
</evidence>
<dbReference type="Gene3D" id="3.30.390.10">
    <property type="entry name" value="Enolase-like, N-terminal domain"/>
    <property type="match status" value="1"/>
</dbReference>
<dbReference type="Pfam" id="PF00113">
    <property type="entry name" value="Enolase_C"/>
    <property type="match status" value="1"/>
</dbReference>
<reference evidence="14" key="3">
    <citation type="submission" date="2019-08" db="EMBL/GenBank/DDBJ databases">
        <authorList>
            <consortium name="Photinus pyralis genome working group"/>
            <person name="Fallon T.R."/>
            <person name="Sander Lower S.E."/>
            <person name="Weng J.-K."/>
        </authorList>
    </citation>
    <scope>NUCLEOTIDE SEQUENCE</scope>
    <source>
        <strain evidence="14">1611_PpyrPB1</strain>
        <tissue evidence="14">Whole body</tissue>
    </source>
</reference>
<dbReference type="SMART" id="SM01193">
    <property type="entry name" value="Enolase_N"/>
    <property type="match status" value="1"/>
</dbReference>
<dbReference type="SUPFAM" id="SSF51604">
    <property type="entry name" value="Enolase C-terminal domain-like"/>
    <property type="match status" value="1"/>
</dbReference>
<evidence type="ECO:0000313" key="15">
    <source>
        <dbReference type="Proteomes" id="UP000327044"/>
    </source>
</evidence>
<evidence type="ECO:0000259" key="11">
    <source>
        <dbReference type="SMART" id="SM01192"/>
    </source>
</evidence>
<dbReference type="InParanoid" id="A0A1Y1LHC1"/>
<keyword evidence="6" id="KW-0324">Glycolysis</keyword>
<keyword evidence="7" id="KW-0456">Lyase</keyword>
<dbReference type="InterPro" id="IPR029017">
    <property type="entry name" value="Enolase-like_N"/>
</dbReference>
<dbReference type="InterPro" id="IPR020810">
    <property type="entry name" value="Enolase_C"/>
</dbReference>
<dbReference type="InterPro" id="IPR020809">
    <property type="entry name" value="Enolase_CS"/>
</dbReference>
<reference evidence="14 15" key="2">
    <citation type="journal article" date="2018" name="Elife">
        <title>Firefly genomes illuminate parallel origins of bioluminescence in beetles.</title>
        <authorList>
            <person name="Fallon T.R."/>
            <person name="Lower S.E."/>
            <person name="Chang C.H."/>
            <person name="Bessho-Uehara M."/>
            <person name="Martin G.J."/>
            <person name="Bewick A.J."/>
            <person name="Behringer M."/>
            <person name="Debat H.J."/>
            <person name="Wong I."/>
            <person name="Day J.C."/>
            <person name="Suvorov A."/>
            <person name="Silva C.J."/>
            <person name="Stanger-Hall K.F."/>
            <person name="Hall D.W."/>
            <person name="Schmitz R.J."/>
            <person name="Nelson D.R."/>
            <person name="Lewis S.M."/>
            <person name="Shigenobu S."/>
            <person name="Bybee S.M."/>
            <person name="Larracuente A.M."/>
            <person name="Oba Y."/>
            <person name="Weng J.K."/>
        </authorList>
    </citation>
    <scope>NUCLEOTIDE SEQUENCE [LARGE SCALE GENOMIC DNA]</scope>
    <source>
        <strain evidence="14">1611_PpyrPB1</strain>
        <tissue evidence="14">Whole body</tissue>
    </source>
</reference>
<comment type="pathway">
    <text evidence="1">Carbohydrate degradation; glycolysis; pyruvate from D-glyceraldehyde 3-phosphate: step 4/5.</text>
</comment>
<dbReference type="PANTHER" id="PTHR11902:SF1">
    <property type="entry name" value="ENOLASE"/>
    <property type="match status" value="1"/>
</dbReference>
<dbReference type="SFLD" id="SFLDS00001">
    <property type="entry name" value="Enolase"/>
    <property type="match status" value="1"/>
</dbReference>
<dbReference type="Proteomes" id="UP000327044">
    <property type="component" value="Unassembled WGS sequence"/>
</dbReference>
<dbReference type="EMBL" id="VVIM01000004">
    <property type="protein sequence ID" value="KAB0800328.1"/>
    <property type="molecule type" value="Genomic_DNA"/>
</dbReference>
<dbReference type="InterPro" id="IPR036849">
    <property type="entry name" value="Enolase-like_C_sf"/>
</dbReference>
<evidence type="ECO:0000256" key="4">
    <source>
        <dbReference type="ARBA" id="ARBA00017068"/>
    </source>
</evidence>
<evidence type="ECO:0000256" key="2">
    <source>
        <dbReference type="ARBA" id="ARBA00009604"/>
    </source>
</evidence>
<keyword evidence="5 10" id="KW-0460">Magnesium</keyword>
<evidence type="ECO:0000256" key="1">
    <source>
        <dbReference type="ARBA" id="ARBA00005031"/>
    </source>
</evidence>
<evidence type="ECO:0000256" key="10">
    <source>
        <dbReference type="PIRSR" id="PIRSR001400-3"/>
    </source>
</evidence>
<feature type="binding site" evidence="10">
    <location>
        <position position="244"/>
    </location>
    <ligand>
        <name>Mg(2+)</name>
        <dbReference type="ChEBI" id="CHEBI:18420"/>
    </ligand>
</feature>
<feature type="domain" description="Enolase C-terminal TIM barrel" evidence="11">
    <location>
        <begin position="141"/>
        <end position="433"/>
    </location>
</feature>
<feature type="binding site" evidence="10">
    <location>
        <position position="294"/>
    </location>
    <ligand>
        <name>Mg(2+)</name>
        <dbReference type="ChEBI" id="CHEBI:18420"/>
    </ligand>
</feature>
<dbReference type="GO" id="GO:0000287">
    <property type="term" value="F:magnesium ion binding"/>
    <property type="evidence" value="ECO:0007669"/>
    <property type="project" value="InterPro"/>
</dbReference>
<dbReference type="PRINTS" id="PR00148">
    <property type="entry name" value="ENOLASE"/>
</dbReference>
<sequence>MPIKSVYARQVINSSGQPTVEVDLVTDLGLFRAAVSSEEPNDKIATHLKDGEPRNFYGISVLKAVTNVNQSIGPALVKQGYEVTQQRQIDELMIKLDGTENKSNFGANAILGVSMAVAKAGAAKRGIPLYKHLADLSGNRQLIIPTPAFSVIAGGILSSNKVAMQDIMILPTGAHTFAEALKMGAEVRETLKGIIGQKFGKDATAVNAKGAFVPNFPNDKDALKCIVDAIGKAGYTGRVELALDCAATTWYKQGKYDLNYKNPKSDKAKWLLGSKLQDTYYRDLMKTFPIVSLEDPFIVDDIVSWNKMLQAYPSLQIVGDTLTLMNQTKIQEVADKKACNCVLIKLNQIGTVTETIDAHLIAKQNGVGSMVAHGLHDTADSFIADLAVGLATGQIKTGGLCKSECVAKYNQILRIEEELASNAKYAGRAFRCPV</sequence>
<keyword evidence="10" id="KW-0479">Metal-binding</keyword>
<dbReference type="Pfam" id="PF03952">
    <property type="entry name" value="Enolase_N"/>
    <property type="match status" value="1"/>
</dbReference>
<evidence type="ECO:0000313" key="13">
    <source>
        <dbReference type="EMBL" id="JAV70427.1"/>
    </source>
</evidence>
<feature type="binding site" evidence="10">
    <location>
        <position position="320"/>
    </location>
    <ligand>
        <name>Mg(2+)</name>
        <dbReference type="ChEBI" id="CHEBI:18420"/>
    </ligand>
</feature>
<dbReference type="UniPathway" id="UPA00109">
    <property type="reaction ID" value="UER00187"/>
</dbReference>
<organism evidence="13">
    <name type="scientific">Photinus pyralis</name>
    <name type="common">Common eastern firefly</name>
    <name type="synonym">Lampyris pyralis</name>
    <dbReference type="NCBI Taxonomy" id="7054"/>
    <lineage>
        <taxon>Eukaryota</taxon>
        <taxon>Metazoa</taxon>
        <taxon>Ecdysozoa</taxon>
        <taxon>Arthropoda</taxon>
        <taxon>Hexapoda</taxon>
        <taxon>Insecta</taxon>
        <taxon>Pterygota</taxon>
        <taxon>Neoptera</taxon>
        <taxon>Endopterygota</taxon>
        <taxon>Coleoptera</taxon>
        <taxon>Polyphaga</taxon>
        <taxon>Elateriformia</taxon>
        <taxon>Elateroidea</taxon>
        <taxon>Lampyridae</taxon>
        <taxon>Lampyrinae</taxon>
        <taxon>Photinus</taxon>
    </lineage>
</organism>
<evidence type="ECO:0000313" key="14">
    <source>
        <dbReference type="EMBL" id="KAB0800328.1"/>
    </source>
</evidence>
<protein>
    <recommendedName>
        <fullName evidence="4">Enolase</fullName>
        <ecNumber evidence="3">4.2.1.11</ecNumber>
    </recommendedName>
    <alternativeName>
        <fullName evidence="8">2-phospho-D-glycerate hydro-lyase</fullName>
    </alternativeName>
    <alternativeName>
        <fullName evidence="9">2-phosphoglycerate dehydratase</fullName>
    </alternativeName>
</protein>
<dbReference type="AlphaFoldDB" id="A0A1Y1LHC1"/>
<proteinExistence type="inferred from homology"/>
<feature type="domain" description="Enolase N-terminal" evidence="12">
    <location>
        <begin position="3"/>
        <end position="133"/>
    </location>
</feature>
<dbReference type="OrthoDB" id="1739814at2759"/>
<name>A0A1Y1LHC1_PHOPY</name>
<accession>A0A1Y1LHC1</accession>
<evidence type="ECO:0000256" key="3">
    <source>
        <dbReference type="ARBA" id="ARBA00012058"/>
    </source>
</evidence>
<dbReference type="SUPFAM" id="SSF54826">
    <property type="entry name" value="Enolase N-terminal domain-like"/>
    <property type="match status" value="1"/>
</dbReference>
<comment type="similarity">
    <text evidence="2">Belongs to the enolase family.</text>
</comment>
<dbReference type="CDD" id="cd03313">
    <property type="entry name" value="enolase"/>
    <property type="match status" value="1"/>
</dbReference>
<dbReference type="Gene3D" id="3.20.20.120">
    <property type="entry name" value="Enolase-like C-terminal domain"/>
    <property type="match status" value="1"/>
</dbReference>
<evidence type="ECO:0000256" key="6">
    <source>
        <dbReference type="ARBA" id="ARBA00023152"/>
    </source>
</evidence>
<dbReference type="PROSITE" id="PS00164">
    <property type="entry name" value="ENOLASE"/>
    <property type="match status" value="1"/>
</dbReference>
<dbReference type="GO" id="GO:0000015">
    <property type="term" value="C:phosphopyruvate hydratase complex"/>
    <property type="evidence" value="ECO:0007669"/>
    <property type="project" value="InterPro"/>
</dbReference>
<gene>
    <name evidence="14" type="ORF">PPYR_06068</name>
</gene>
<evidence type="ECO:0000256" key="7">
    <source>
        <dbReference type="ARBA" id="ARBA00023239"/>
    </source>
</evidence>
<dbReference type="InterPro" id="IPR000941">
    <property type="entry name" value="Enolase"/>
</dbReference>
<dbReference type="HAMAP" id="MF_00318">
    <property type="entry name" value="Enolase"/>
    <property type="match status" value="1"/>
</dbReference>
<dbReference type="GO" id="GO:0006096">
    <property type="term" value="P:glycolytic process"/>
    <property type="evidence" value="ECO:0007669"/>
    <property type="project" value="UniProtKB-UniPathway"/>
</dbReference>
<keyword evidence="15" id="KW-1185">Reference proteome</keyword>
<reference evidence="13" key="1">
    <citation type="journal article" date="2016" name="Sci. Rep.">
        <title>Molecular characterization of firefly nuptial gifts: a multi-omics approach sheds light on postcopulatory sexual selection.</title>
        <authorList>
            <person name="Al-Wathiqui N."/>
            <person name="Fallon T.R."/>
            <person name="South A."/>
            <person name="Weng J.K."/>
            <person name="Lewis S.M."/>
        </authorList>
    </citation>
    <scope>NUCLEOTIDE SEQUENCE</scope>
</reference>
<dbReference type="InterPro" id="IPR020811">
    <property type="entry name" value="Enolase_N"/>
</dbReference>
<dbReference type="SMART" id="SM01192">
    <property type="entry name" value="Enolase_C"/>
    <property type="match status" value="1"/>
</dbReference>
<dbReference type="GO" id="GO:0004634">
    <property type="term" value="F:phosphopyruvate hydratase activity"/>
    <property type="evidence" value="ECO:0007669"/>
    <property type="project" value="UniProtKB-EC"/>
</dbReference>
<comment type="cofactor">
    <cofactor evidence="10">
        <name>Mg(2+)</name>
        <dbReference type="ChEBI" id="CHEBI:18420"/>
    </cofactor>
    <text evidence="10">Mg(2+) is required for catalysis and for stabilizing the dimer.</text>
</comment>
<dbReference type="PIRSF" id="PIRSF001400">
    <property type="entry name" value="Enolase"/>
    <property type="match status" value="1"/>
</dbReference>
<evidence type="ECO:0000256" key="9">
    <source>
        <dbReference type="ARBA" id="ARBA00032132"/>
    </source>
</evidence>
<evidence type="ECO:0000256" key="5">
    <source>
        <dbReference type="ARBA" id="ARBA00022842"/>
    </source>
</evidence>
<dbReference type="EC" id="4.2.1.11" evidence="3"/>